<comment type="caution">
    <text evidence="2">The sequence shown here is derived from an EMBL/GenBank/DDBJ whole genome shotgun (WGS) entry which is preliminary data.</text>
</comment>
<keyword evidence="1" id="KW-0812">Transmembrane</keyword>
<feature type="transmembrane region" description="Helical" evidence="1">
    <location>
        <begin position="41"/>
        <end position="62"/>
    </location>
</feature>
<dbReference type="AlphaFoldDB" id="A0A4Y2RMX2"/>
<proteinExistence type="predicted"/>
<evidence type="ECO:0000313" key="3">
    <source>
        <dbReference type="Proteomes" id="UP000499080"/>
    </source>
</evidence>
<reference evidence="2 3" key="1">
    <citation type="journal article" date="2019" name="Sci. Rep.">
        <title>Orb-weaving spider Araneus ventricosus genome elucidates the spidroin gene catalogue.</title>
        <authorList>
            <person name="Kono N."/>
            <person name="Nakamura H."/>
            <person name="Ohtoshi R."/>
            <person name="Moran D.A.P."/>
            <person name="Shinohara A."/>
            <person name="Yoshida Y."/>
            <person name="Fujiwara M."/>
            <person name="Mori M."/>
            <person name="Tomita M."/>
            <person name="Arakawa K."/>
        </authorList>
    </citation>
    <scope>NUCLEOTIDE SEQUENCE [LARGE SCALE GENOMIC DNA]</scope>
</reference>
<dbReference type="EMBL" id="BGPR01017612">
    <property type="protein sequence ID" value="GBN76676.1"/>
    <property type="molecule type" value="Genomic_DNA"/>
</dbReference>
<sequence>MLLILLNTVLLLIYVLLTLCHCHSLGLWGALHPFPPHPGALHISLGAVLFVCCVFTQVYLSVPLTGLERMLSSSLNMDLSLPTSESFTCLTAITAAVVELARHFAMPRSVFTQCLGI</sequence>
<evidence type="ECO:0000256" key="1">
    <source>
        <dbReference type="SAM" id="Phobius"/>
    </source>
</evidence>
<keyword evidence="1" id="KW-1133">Transmembrane helix</keyword>
<dbReference type="Proteomes" id="UP000499080">
    <property type="component" value="Unassembled WGS sequence"/>
</dbReference>
<protein>
    <submittedName>
        <fullName evidence="2">Uncharacterized protein</fullName>
    </submittedName>
</protein>
<keyword evidence="1" id="KW-0472">Membrane</keyword>
<evidence type="ECO:0000313" key="2">
    <source>
        <dbReference type="EMBL" id="GBN76676.1"/>
    </source>
</evidence>
<organism evidence="2 3">
    <name type="scientific">Araneus ventricosus</name>
    <name type="common">Orbweaver spider</name>
    <name type="synonym">Epeira ventricosa</name>
    <dbReference type="NCBI Taxonomy" id="182803"/>
    <lineage>
        <taxon>Eukaryota</taxon>
        <taxon>Metazoa</taxon>
        <taxon>Ecdysozoa</taxon>
        <taxon>Arthropoda</taxon>
        <taxon>Chelicerata</taxon>
        <taxon>Arachnida</taxon>
        <taxon>Araneae</taxon>
        <taxon>Araneomorphae</taxon>
        <taxon>Entelegynae</taxon>
        <taxon>Araneoidea</taxon>
        <taxon>Araneidae</taxon>
        <taxon>Araneus</taxon>
    </lineage>
</organism>
<name>A0A4Y2RMX2_ARAVE</name>
<accession>A0A4Y2RMX2</accession>
<gene>
    <name evidence="2" type="ORF">AVEN_8961_1</name>
</gene>
<keyword evidence="3" id="KW-1185">Reference proteome</keyword>